<evidence type="ECO:0000313" key="2">
    <source>
        <dbReference type="EMBL" id="KAL0060897.1"/>
    </source>
</evidence>
<evidence type="ECO:0000256" key="1">
    <source>
        <dbReference type="SAM" id="MobiDB-lite"/>
    </source>
</evidence>
<evidence type="ECO:0000313" key="3">
    <source>
        <dbReference type="Proteomes" id="UP001437256"/>
    </source>
</evidence>
<dbReference type="Proteomes" id="UP001437256">
    <property type="component" value="Unassembled WGS sequence"/>
</dbReference>
<dbReference type="EMBL" id="JBBXMP010000157">
    <property type="protein sequence ID" value="KAL0060897.1"/>
    <property type="molecule type" value="Genomic_DNA"/>
</dbReference>
<comment type="caution">
    <text evidence="2">The sequence shown here is derived from an EMBL/GenBank/DDBJ whole genome shotgun (WGS) entry which is preliminary data.</text>
</comment>
<proteinExistence type="predicted"/>
<name>A0ABR2ZKA8_9AGAR</name>
<sequence length="408" mass="45620">MAQRLRILLEASPRIASLIKDLRIRNMDDATEDGMPNTRGWLEDDDSLPQVLSLLPNLQRIYLAGSMSESLLEMASLPKPIKEALFETWRSPKLTHIGFQCVQFSSFKELLSVVSNCGAVQNITFFAVDVDDDLDSDAEPDTQSQDSTTAEAVDREQTEPPAGADCEIAPISATPESRKEQQAIDSLALFMEPELSSRFCAWLLGPQSNLALSSLQKFSLVAELRDNLKVVHRVVQASTSLREMNITIIAGDESYTVPFDISSLRIVHLGIDLAADEPNQCQTTLNWWCDNLTSSTSLSLTEFNVYILSEWESLVDFKYDQPAWERLDGIISADGCDIKLRVQIKCLEDEDNPLVPTTRNLHPAMLKNLEDKFPKTRDRCRLQVGQMHGGAEPAILESIFSHLGVYWA</sequence>
<protein>
    <submittedName>
        <fullName evidence="2">Uncharacterized protein</fullName>
    </submittedName>
</protein>
<reference evidence="2 3" key="1">
    <citation type="submission" date="2024-05" db="EMBL/GenBank/DDBJ databases">
        <title>A draft genome resource for the thread blight pathogen Marasmius tenuissimus strain MS-2.</title>
        <authorList>
            <person name="Yulfo-Soto G.E."/>
            <person name="Baruah I.K."/>
            <person name="Amoako-Attah I."/>
            <person name="Bukari Y."/>
            <person name="Meinhardt L.W."/>
            <person name="Bailey B.A."/>
            <person name="Cohen S.P."/>
        </authorList>
    </citation>
    <scope>NUCLEOTIDE SEQUENCE [LARGE SCALE GENOMIC DNA]</scope>
    <source>
        <strain evidence="2 3">MS-2</strain>
    </source>
</reference>
<accession>A0ABR2ZKA8</accession>
<keyword evidence="3" id="KW-1185">Reference proteome</keyword>
<gene>
    <name evidence="2" type="ORF">AAF712_012289</name>
</gene>
<feature type="region of interest" description="Disordered" evidence="1">
    <location>
        <begin position="134"/>
        <end position="178"/>
    </location>
</feature>
<organism evidence="2 3">
    <name type="scientific">Marasmius tenuissimus</name>
    <dbReference type="NCBI Taxonomy" id="585030"/>
    <lineage>
        <taxon>Eukaryota</taxon>
        <taxon>Fungi</taxon>
        <taxon>Dikarya</taxon>
        <taxon>Basidiomycota</taxon>
        <taxon>Agaricomycotina</taxon>
        <taxon>Agaricomycetes</taxon>
        <taxon>Agaricomycetidae</taxon>
        <taxon>Agaricales</taxon>
        <taxon>Marasmiineae</taxon>
        <taxon>Marasmiaceae</taxon>
        <taxon>Marasmius</taxon>
    </lineage>
</organism>